<gene>
    <name evidence="1" type="ORF">Zmor_004610</name>
</gene>
<accession>A0AA38MJR1</accession>
<keyword evidence="2" id="KW-1185">Reference proteome</keyword>
<organism evidence="1 2">
    <name type="scientific">Zophobas morio</name>
    <dbReference type="NCBI Taxonomy" id="2755281"/>
    <lineage>
        <taxon>Eukaryota</taxon>
        <taxon>Metazoa</taxon>
        <taxon>Ecdysozoa</taxon>
        <taxon>Arthropoda</taxon>
        <taxon>Hexapoda</taxon>
        <taxon>Insecta</taxon>
        <taxon>Pterygota</taxon>
        <taxon>Neoptera</taxon>
        <taxon>Endopterygota</taxon>
        <taxon>Coleoptera</taxon>
        <taxon>Polyphaga</taxon>
        <taxon>Cucujiformia</taxon>
        <taxon>Tenebrionidae</taxon>
        <taxon>Zophobas</taxon>
    </lineage>
</organism>
<comment type="caution">
    <text evidence="1">The sequence shown here is derived from an EMBL/GenBank/DDBJ whole genome shotgun (WGS) entry which is preliminary data.</text>
</comment>
<proteinExistence type="predicted"/>
<dbReference type="Proteomes" id="UP001168821">
    <property type="component" value="Unassembled WGS sequence"/>
</dbReference>
<dbReference type="AlphaFoldDB" id="A0AA38MJR1"/>
<sequence length="133" mass="14785">MSLSIKASRENKVRLIAYVIIMIKLANAGFCEAGEKPIKSNGRDLDCRRLKGRSDSCPGTLISLCIPGARQKQYFLLSIHHGSSKPPRSSDTTRPCEIMGKSAKRSTLIADCIIYFLVGDAFPRKILTDRRDE</sequence>
<evidence type="ECO:0000313" key="2">
    <source>
        <dbReference type="Proteomes" id="UP001168821"/>
    </source>
</evidence>
<name>A0AA38MJR1_9CUCU</name>
<dbReference type="EMBL" id="JALNTZ010000002">
    <property type="protein sequence ID" value="KAJ3660140.1"/>
    <property type="molecule type" value="Genomic_DNA"/>
</dbReference>
<protein>
    <submittedName>
        <fullName evidence="1">Uncharacterized protein</fullName>
    </submittedName>
</protein>
<evidence type="ECO:0000313" key="1">
    <source>
        <dbReference type="EMBL" id="KAJ3660140.1"/>
    </source>
</evidence>
<reference evidence="1" key="1">
    <citation type="journal article" date="2023" name="G3 (Bethesda)">
        <title>Whole genome assemblies of Zophobas morio and Tenebrio molitor.</title>
        <authorList>
            <person name="Kaur S."/>
            <person name="Stinson S.A."/>
            <person name="diCenzo G.C."/>
        </authorList>
    </citation>
    <scope>NUCLEOTIDE SEQUENCE</scope>
    <source>
        <strain evidence="1">QUZm001</strain>
    </source>
</reference>